<evidence type="ECO:0000313" key="5">
    <source>
        <dbReference type="EMBL" id="OLQ04768.1"/>
    </source>
</evidence>
<dbReference type="InterPro" id="IPR002110">
    <property type="entry name" value="Ankyrin_rpt"/>
</dbReference>
<keyword evidence="1" id="KW-0677">Repeat</keyword>
<feature type="compositionally biased region" description="Basic and acidic residues" evidence="4">
    <location>
        <begin position="527"/>
        <end position="559"/>
    </location>
</feature>
<feature type="compositionally biased region" description="Basic and acidic residues" evidence="4">
    <location>
        <begin position="1280"/>
        <end position="1296"/>
    </location>
</feature>
<evidence type="ECO:0000256" key="4">
    <source>
        <dbReference type="SAM" id="MobiDB-lite"/>
    </source>
</evidence>
<sequence length="1584" mass="174241">MACCGILGDLEDRVCRLELEVQCGRLSRRAAEEEGKLTEPGSEGEQPLARGGCMDKYSTITEMRWTPVELARQRRAAQQPARRLEVQLDLDLSPSRSSSAWDCGAAGKRVHWDTGALSRSQSHGSLVVDAGAHWDLQKDSGGGRPRWLHLVLAKSRSTNIAGATFVPVQAAALIVVTAGGGDVMELQNLLRFATEKDKELALMTAVRYGRAEEAHTIDNEASGSRKDGILWTKETGLGRIALASACLYGHRYVARCLLEHGVLPQQTDEYGRLLGRKFVEQRTALHLACTSSVEIVRDLLCFSRALVFLKDKQGRNALFHAMDNNKEEEKLEIVRLLLEMKCSPTEADCFGRSALHYAVQKGRTHLVFALPPSLDAPIKGDMRVVTLLQRTVDQANEEARAEARRVQEFLASADAARAEQAAAEAARAAARAAELAAARAAEDRRNIKAAEAAEAAAKLQEERLKREAAEAAEAVARVGEERKKREAVEAAMQAERNEEERKKREIAAAVEASVKIEAERRKKEAAAAAEEAAREQRKAAEAAEAAARTEEERRKKEAVEAAEAAAKIEEERRQQESQLAAELSLRVERERKIREAAEAEEAAAREKREAAEAAEAAARAEEERRKKEAEAAAKIEEERRQQESQLAAELSLRVERERKIREAAEAEEAAAREKREAAEAAEAAARTEEERRKKEAAEAAEAAAKIEEERRQQEVKSAAELSLKVEQERHRRETAQAAEAAAMREAERKNREAAEAAAICYEERMKQTTAEAAVAVAAEVNVYLCRGIWNLAGLPDEADHCKYMGGLEKCVSAADIFQEAAGPDPVQSRGPDGQGFVSFWIGLSELSSLALWFSSATITASDANKDALDAAHPSECHGVFGASSRGRGVATQRPYASERPGEVGRCMLTFVLIGMFAFEPILWCSSTFVDPEDAYQQQIAEAQEEIARLQADNDRLLYATGRMTWCEPAPVATAESQPTLPGYSWHSCEMRRSPVDMARQRRLQQDWEMQSEPSPSRSPLPWSSTGGTSPLASLRGLPRSHSQGHLASGLAFPWPDDDLRFGELSKSPSAARRGDPGTLTGSHSYDEGCAPVRDSVRQSLWQRTREDAAAEAQAPAEQLKNLEGLAGLGGSPFAQRSAAAARGEFFPPPTKPSSKMPPATQPSDQPPLPPAQPPAESRNLEESEEKCLVAKLKSLRQQRDDAQAAEKAAQNNAEQLEREAAKAAEAAAREEGERRRTESEKAKEFAKRAEEQQKRREAAENAEKDARAQQEQQQVAAAKAAEHAAEAEEKRQKDVAEKAAELAAVVDDLRRKREAAQAEEEAAKVKEKEWQRQAAEDAKSAAREEKDRKKREAADAAKASAKVEGERKKREAAELQEHAVKAEEEGWKRQAAEDAEKAARKEEDRRRKAAEEAKQAAVTIEECRKRREAAEHALANAREQEQQSKLVAAKAAEEAAKFNKEQREREAEQAAKVAAKDREQRLKQQAADAEEAAAKVGEEQKNLQAAEDRLEFAKSAREERKEDAEPPEEAVDDCCQKIEGIVKKALKDGLEEHSMQVRAHSRDGPSPKAGPGRIRRLITSVTGL</sequence>
<feature type="region of interest" description="Disordered" evidence="4">
    <location>
        <begin position="1553"/>
        <end position="1584"/>
    </location>
</feature>
<dbReference type="InterPro" id="IPR036770">
    <property type="entry name" value="Ankyrin_rpt-contain_sf"/>
</dbReference>
<dbReference type="Pfam" id="PF12796">
    <property type="entry name" value="Ank_2"/>
    <property type="match status" value="1"/>
</dbReference>
<evidence type="ECO:0000313" key="6">
    <source>
        <dbReference type="Proteomes" id="UP000186817"/>
    </source>
</evidence>
<feature type="compositionally biased region" description="Basic and acidic residues" evidence="4">
    <location>
        <begin position="566"/>
        <end position="575"/>
    </location>
</feature>
<feature type="compositionally biased region" description="Basic and acidic residues" evidence="4">
    <location>
        <begin position="585"/>
        <end position="611"/>
    </location>
</feature>
<feature type="region of interest" description="Disordered" evidence="4">
    <location>
        <begin position="1066"/>
        <end position="1091"/>
    </location>
</feature>
<dbReference type="Gene3D" id="1.25.40.20">
    <property type="entry name" value="Ankyrin repeat-containing domain"/>
    <property type="match status" value="1"/>
</dbReference>
<feature type="coiled-coil region" evidence="3">
    <location>
        <begin position="932"/>
        <end position="959"/>
    </location>
</feature>
<feature type="compositionally biased region" description="Basic and acidic residues" evidence="4">
    <location>
        <begin position="1215"/>
        <end position="1268"/>
    </location>
</feature>
<dbReference type="Proteomes" id="UP000186817">
    <property type="component" value="Unassembled WGS sequence"/>
</dbReference>
<protein>
    <submittedName>
        <fullName evidence="5">Uncharacterized protein</fullName>
    </submittedName>
</protein>
<feature type="region of interest" description="Disordered" evidence="4">
    <location>
        <begin position="1433"/>
        <end position="1534"/>
    </location>
</feature>
<feature type="region of interest" description="Disordered" evidence="4">
    <location>
        <begin position="996"/>
        <end position="1042"/>
    </location>
</feature>
<feature type="compositionally biased region" description="Low complexity" evidence="4">
    <location>
        <begin position="1152"/>
        <end position="1163"/>
    </location>
</feature>
<feature type="compositionally biased region" description="Low complexity" evidence="4">
    <location>
        <begin position="1011"/>
        <end position="1024"/>
    </location>
</feature>
<evidence type="ECO:0000256" key="3">
    <source>
        <dbReference type="SAM" id="Coils"/>
    </source>
</evidence>
<keyword evidence="3" id="KW-0175">Coiled coil</keyword>
<keyword evidence="6" id="KW-1185">Reference proteome</keyword>
<feature type="region of interest" description="Disordered" evidence="4">
    <location>
        <begin position="1312"/>
        <end position="1418"/>
    </location>
</feature>
<name>A0A1Q9EBI0_SYMMI</name>
<feature type="region of interest" description="Disordered" evidence="4">
    <location>
        <begin position="527"/>
        <end position="713"/>
    </location>
</feature>
<feature type="region of interest" description="Disordered" evidence="4">
    <location>
        <begin position="1125"/>
        <end position="1296"/>
    </location>
</feature>
<comment type="caution">
    <text evidence="5">The sequence shown here is derived from an EMBL/GenBank/DDBJ whole genome shotgun (WGS) entry which is preliminary data.</text>
</comment>
<feature type="compositionally biased region" description="Basic and acidic residues" evidence="4">
    <location>
        <begin position="1553"/>
        <end position="1565"/>
    </location>
</feature>
<feature type="compositionally biased region" description="Low complexity" evidence="4">
    <location>
        <begin position="1269"/>
        <end position="1279"/>
    </location>
</feature>
<feature type="compositionally biased region" description="Basic and acidic residues" evidence="4">
    <location>
        <begin position="1492"/>
        <end position="1524"/>
    </location>
</feature>
<feature type="compositionally biased region" description="Basic and acidic residues" evidence="4">
    <location>
        <begin position="618"/>
        <end position="642"/>
    </location>
</feature>
<feature type="compositionally biased region" description="Low complexity" evidence="4">
    <location>
        <begin position="1205"/>
        <end position="1214"/>
    </location>
</feature>
<feature type="compositionally biased region" description="Basic and acidic residues" evidence="4">
    <location>
        <begin position="1178"/>
        <end position="1188"/>
    </location>
</feature>
<feature type="compositionally biased region" description="Basic and acidic residues" evidence="4">
    <location>
        <begin position="704"/>
        <end position="713"/>
    </location>
</feature>
<dbReference type="PANTHER" id="PTHR24198:SF165">
    <property type="entry name" value="ANKYRIN REPEAT-CONTAINING PROTEIN-RELATED"/>
    <property type="match status" value="1"/>
</dbReference>
<dbReference type="SUPFAM" id="SSF48403">
    <property type="entry name" value="Ankyrin repeat"/>
    <property type="match status" value="1"/>
</dbReference>
<dbReference type="EMBL" id="LSRX01000201">
    <property type="protein sequence ID" value="OLQ04768.1"/>
    <property type="molecule type" value="Genomic_DNA"/>
</dbReference>
<organism evidence="5 6">
    <name type="scientific">Symbiodinium microadriaticum</name>
    <name type="common">Dinoflagellate</name>
    <name type="synonym">Zooxanthella microadriatica</name>
    <dbReference type="NCBI Taxonomy" id="2951"/>
    <lineage>
        <taxon>Eukaryota</taxon>
        <taxon>Sar</taxon>
        <taxon>Alveolata</taxon>
        <taxon>Dinophyceae</taxon>
        <taxon>Suessiales</taxon>
        <taxon>Symbiodiniaceae</taxon>
        <taxon>Symbiodinium</taxon>
    </lineage>
</organism>
<feature type="compositionally biased region" description="Basic and acidic residues" evidence="4">
    <location>
        <begin position="685"/>
        <end position="697"/>
    </location>
</feature>
<evidence type="ECO:0000256" key="2">
    <source>
        <dbReference type="ARBA" id="ARBA00023043"/>
    </source>
</evidence>
<reference evidence="5 6" key="1">
    <citation type="submission" date="2016-02" db="EMBL/GenBank/DDBJ databases">
        <title>Genome analysis of coral dinoflagellate symbionts highlights evolutionary adaptations to a symbiotic lifestyle.</title>
        <authorList>
            <person name="Aranda M."/>
            <person name="Li Y."/>
            <person name="Liew Y.J."/>
            <person name="Baumgarten S."/>
            <person name="Simakov O."/>
            <person name="Wilson M."/>
            <person name="Piel J."/>
            <person name="Ashoor H."/>
            <person name="Bougouffa S."/>
            <person name="Bajic V.B."/>
            <person name="Ryu T."/>
            <person name="Ravasi T."/>
            <person name="Bayer T."/>
            <person name="Micklem G."/>
            <person name="Kim H."/>
            <person name="Bhak J."/>
            <person name="Lajeunesse T.C."/>
            <person name="Voolstra C.R."/>
        </authorList>
    </citation>
    <scope>NUCLEOTIDE SEQUENCE [LARGE SCALE GENOMIC DNA]</scope>
    <source>
        <strain evidence="5 6">CCMP2467</strain>
    </source>
</reference>
<gene>
    <name evidence="5" type="ORF">AK812_SmicGene12135</name>
</gene>
<feature type="compositionally biased region" description="Basic and acidic residues" evidence="4">
    <location>
        <begin position="1451"/>
        <end position="1482"/>
    </location>
</feature>
<accession>A0A1Q9EBI0</accession>
<feature type="compositionally biased region" description="Basic and acidic residues" evidence="4">
    <location>
        <begin position="652"/>
        <end position="678"/>
    </location>
</feature>
<dbReference type="PANTHER" id="PTHR24198">
    <property type="entry name" value="ANKYRIN REPEAT AND PROTEIN KINASE DOMAIN-CONTAINING PROTEIN"/>
    <property type="match status" value="1"/>
</dbReference>
<feature type="region of interest" description="Disordered" evidence="4">
    <location>
        <begin position="30"/>
        <end position="51"/>
    </location>
</feature>
<dbReference type="OMA" id="TITEMRW"/>
<evidence type="ECO:0000256" key="1">
    <source>
        <dbReference type="ARBA" id="ARBA00022737"/>
    </source>
</evidence>
<proteinExistence type="predicted"/>
<dbReference type="OrthoDB" id="449200at2759"/>
<keyword evidence="2" id="KW-0040">ANK repeat</keyword>
<feature type="compositionally biased region" description="Pro residues" evidence="4">
    <location>
        <begin position="1164"/>
        <end position="1173"/>
    </location>
</feature>
<feature type="compositionally biased region" description="Basic and acidic residues" evidence="4">
    <location>
        <begin position="1312"/>
        <end position="1414"/>
    </location>
</feature>
<dbReference type="SMART" id="SM00248">
    <property type="entry name" value="ANK"/>
    <property type="match status" value="4"/>
</dbReference>